<organism evidence="1 2">
    <name type="scientific">Pyxidicoccus fallax</name>
    <dbReference type="NCBI Taxonomy" id="394095"/>
    <lineage>
        <taxon>Bacteria</taxon>
        <taxon>Pseudomonadati</taxon>
        <taxon>Myxococcota</taxon>
        <taxon>Myxococcia</taxon>
        <taxon>Myxococcales</taxon>
        <taxon>Cystobacterineae</taxon>
        <taxon>Myxococcaceae</taxon>
        <taxon>Pyxidicoccus</taxon>
    </lineage>
</organism>
<accession>A0A848LXG5</accession>
<dbReference type="Proteomes" id="UP000518300">
    <property type="component" value="Unassembled WGS sequence"/>
</dbReference>
<proteinExistence type="predicted"/>
<evidence type="ECO:0008006" key="3">
    <source>
        <dbReference type="Google" id="ProtNLM"/>
    </source>
</evidence>
<evidence type="ECO:0000313" key="2">
    <source>
        <dbReference type="Proteomes" id="UP000518300"/>
    </source>
</evidence>
<dbReference type="RefSeq" id="WP_169351931.1">
    <property type="nucleotide sequence ID" value="NZ_JABBJJ010000477.1"/>
</dbReference>
<name>A0A848LXG5_9BACT</name>
<keyword evidence="2" id="KW-1185">Reference proteome</keyword>
<dbReference type="PROSITE" id="PS51257">
    <property type="entry name" value="PROKAR_LIPOPROTEIN"/>
    <property type="match status" value="1"/>
</dbReference>
<dbReference type="EMBL" id="JABBJJ010000477">
    <property type="protein sequence ID" value="NMO22807.1"/>
    <property type="molecule type" value="Genomic_DNA"/>
</dbReference>
<protein>
    <recommendedName>
        <fullName evidence="3">Lipoprotein</fullName>
    </recommendedName>
</protein>
<dbReference type="AlphaFoldDB" id="A0A848LXG5"/>
<gene>
    <name evidence="1" type="ORF">HG543_49315</name>
</gene>
<sequence>MMKGLSSVVVGFAMAMTVGCGGMPEETTDMSVPEQENLGSVEQLANGNGDWCYARCNNGLLYAGPDVTQNCTDWATNVCRNRLTTLADAFWGAPYPTRRADCYLYGDGTCYLVPR</sequence>
<reference evidence="1 2" key="1">
    <citation type="submission" date="2020-04" db="EMBL/GenBank/DDBJ databases">
        <title>Draft genome of Pyxidicoccus fallax type strain.</title>
        <authorList>
            <person name="Whitworth D.E."/>
        </authorList>
    </citation>
    <scope>NUCLEOTIDE SEQUENCE [LARGE SCALE GENOMIC DNA]</scope>
    <source>
        <strain evidence="1 2">DSM 14698</strain>
    </source>
</reference>
<comment type="caution">
    <text evidence="1">The sequence shown here is derived from an EMBL/GenBank/DDBJ whole genome shotgun (WGS) entry which is preliminary data.</text>
</comment>
<evidence type="ECO:0000313" key="1">
    <source>
        <dbReference type="EMBL" id="NMO22807.1"/>
    </source>
</evidence>